<dbReference type="SMART" id="SM00671">
    <property type="entry name" value="SEL1"/>
    <property type="match status" value="2"/>
</dbReference>
<dbReference type="Proteomes" id="UP000266841">
    <property type="component" value="Unassembled WGS sequence"/>
</dbReference>
<comment type="caution">
    <text evidence="2">The sequence shown here is derived from an EMBL/GenBank/DDBJ whole genome shotgun (WGS) entry which is preliminary data.</text>
</comment>
<gene>
    <name evidence="2" type="ORF">THAOC_23233</name>
</gene>
<dbReference type="PANTHER" id="PTHR11102:SF160">
    <property type="entry name" value="ERAD-ASSOCIATED E3 UBIQUITIN-PROTEIN LIGASE COMPONENT HRD3"/>
    <property type="match status" value="1"/>
</dbReference>
<dbReference type="AlphaFoldDB" id="K0RUZ1"/>
<dbReference type="Gene3D" id="1.25.40.10">
    <property type="entry name" value="Tetratricopeptide repeat domain"/>
    <property type="match status" value="1"/>
</dbReference>
<dbReference type="InterPro" id="IPR011990">
    <property type="entry name" value="TPR-like_helical_dom_sf"/>
</dbReference>
<organism evidence="2 3">
    <name type="scientific">Thalassiosira oceanica</name>
    <name type="common">Marine diatom</name>
    <dbReference type="NCBI Taxonomy" id="159749"/>
    <lineage>
        <taxon>Eukaryota</taxon>
        <taxon>Sar</taxon>
        <taxon>Stramenopiles</taxon>
        <taxon>Ochrophyta</taxon>
        <taxon>Bacillariophyta</taxon>
        <taxon>Coscinodiscophyceae</taxon>
        <taxon>Thalassiosirophycidae</taxon>
        <taxon>Thalassiosirales</taxon>
        <taxon>Thalassiosiraceae</taxon>
        <taxon>Thalassiosira</taxon>
    </lineage>
</organism>
<dbReference type="EMBL" id="AGNL01030457">
    <property type="protein sequence ID" value="EJK56805.1"/>
    <property type="molecule type" value="Genomic_DNA"/>
</dbReference>
<evidence type="ECO:0000313" key="2">
    <source>
        <dbReference type="EMBL" id="EJK56805.1"/>
    </source>
</evidence>
<dbReference type="OrthoDB" id="40126at2759"/>
<keyword evidence="3" id="KW-1185">Reference proteome</keyword>
<evidence type="ECO:0000313" key="3">
    <source>
        <dbReference type="Proteomes" id="UP000266841"/>
    </source>
</evidence>
<sequence length="225" mass="25056">MRRVCYGCDLAAWKRGMLDCPFCRTPTLSNDSQILAMLQKRVNAGDPVSIWHLGGKYQLGQYGLGKDVMRAVELYEHAAELGVKEAHFCLGCIFDKGVDVEKDTSKAIRHWEVAAMLGHVSARFNLGNMEVNSSNVVDLALQHWMIAVNLGCQDSLHNIKVLFMEGLATKDDYAEALRGYQSATEEMSSPDRNEAKALRWFAQEQLSDGSRRVKVEGLSRGMGGR</sequence>
<name>K0RUZ1_THAOC</name>
<dbReference type="SUPFAM" id="SSF81901">
    <property type="entry name" value="HCP-like"/>
    <property type="match status" value="1"/>
</dbReference>
<dbReference type="InterPro" id="IPR006597">
    <property type="entry name" value="Sel1-like"/>
</dbReference>
<proteinExistence type="inferred from homology"/>
<reference evidence="2 3" key="1">
    <citation type="journal article" date="2012" name="Genome Biol.">
        <title>Genome and low-iron response of an oceanic diatom adapted to chronic iron limitation.</title>
        <authorList>
            <person name="Lommer M."/>
            <person name="Specht M."/>
            <person name="Roy A.S."/>
            <person name="Kraemer L."/>
            <person name="Andreson R."/>
            <person name="Gutowska M.A."/>
            <person name="Wolf J."/>
            <person name="Bergner S.V."/>
            <person name="Schilhabel M.B."/>
            <person name="Klostermeier U.C."/>
            <person name="Beiko R.G."/>
            <person name="Rosenstiel P."/>
            <person name="Hippler M."/>
            <person name="Laroche J."/>
        </authorList>
    </citation>
    <scope>NUCLEOTIDE SEQUENCE [LARGE SCALE GENOMIC DNA]</scope>
    <source>
        <strain evidence="2 3">CCMP1005</strain>
    </source>
</reference>
<dbReference type="PANTHER" id="PTHR11102">
    <property type="entry name" value="SEL-1-LIKE PROTEIN"/>
    <property type="match status" value="1"/>
</dbReference>
<comment type="similarity">
    <text evidence="1">Belongs to the sel-1 family.</text>
</comment>
<evidence type="ECO:0000256" key="1">
    <source>
        <dbReference type="ARBA" id="ARBA00038101"/>
    </source>
</evidence>
<dbReference type="Pfam" id="PF08238">
    <property type="entry name" value="Sel1"/>
    <property type="match status" value="3"/>
</dbReference>
<protein>
    <submittedName>
        <fullName evidence="2">Uncharacterized protein</fullName>
    </submittedName>
</protein>
<dbReference type="InterPro" id="IPR050767">
    <property type="entry name" value="Sel1_AlgK"/>
</dbReference>
<accession>K0RUZ1</accession>